<sequence>MLQSIIASPIRAAATPTPSPSPAPDFNPDTVTPGLVGFAITFLIAVAVVLLILDMVRRIRRVRYRDEIRQLLDNEQLRELDDDVDPKPGTERPGTEKPGTERPGTDEPGDPR</sequence>
<keyword evidence="2" id="KW-1133">Transmembrane helix</keyword>
<keyword evidence="4" id="KW-1185">Reference proteome</keyword>
<feature type="region of interest" description="Disordered" evidence="1">
    <location>
        <begin position="1"/>
        <end position="28"/>
    </location>
</feature>
<feature type="compositionally biased region" description="Low complexity" evidence="1">
    <location>
        <begin position="1"/>
        <end position="16"/>
    </location>
</feature>
<feature type="transmembrane region" description="Helical" evidence="2">
    <location>
        <begin position="36"/>
        <end position="56"/>
    </location>
</feature>
<accession>A0A6L9Y1E6</accession>
<protein>
    <submittedName>
        <fullName evidence="3">Uncharacterized protein</fullName>
    </submittedName>
</protein>
<evidence type="ECO:0000256" key="1">
    <source>
        <dbReference type="SAM" id="MobiDB-lite"/>
    </source>
</evidence>
<reference evidence="3 4" key="1">
    <citation type="journal article" date="2014" name="J. Microbiol.">
        <title>Diaminobutyricibacter tongyongensis gen. nov., sp. nov. and Homoserinibacter gongjuensis gen. nov., sp. nov. belong to the family Microbacteriaceae.</title>
        <authorList>
            <person name="Kim S.J."/>
            <person name="Ahn J.H."/>
            <person name="Weon H.Y."/>
            <person name="Hamada M."/>
            <person name="Suzuki K."/>
            <person name="Kwon S.W."/>
        </authorList>
    </citation>
    <scope>NUCLEOTIDE SEQUENCE [LARGE SCALE GENOMIC DNA]</scope>
    <source>
        <strain evidence="3 4">NBRC 108724</strain>
    </source>
</reference>
<name>A0A6L9Y1E6_9MICO</name>
<dbReference type="AlphaFoldDB" id="A0A6L9Y1E6"/>
<keyword evidence="2" id="KW-0812">Transmembrane</keyword>
<dbReference type="EMBL" id="JAAGWY010000003">
    <property type="protein sequence ID" value="NEN07227.1"/>
    <property type="molecule type" value="Genomic_DNA"/>
</dbReference>
<proteinExistence type="predicted"/>
<comment type="caution">
    <text evidence="3">The sequence shown here is derived from an EMBL/GenBank/DDBJ whole genome shotgun (WGS) entry which is preliminary data.</text>
</comment>
<evidence type="ECO:0000313" key="3">
    <source>
        <dbReference type="EMBL" id="NEN07227.1"/>
    </source>
</evidence>
<gene>
    <name evidence="3" type="ORF">G3T36_15300</name>
</gene>
<evidence type="ECO:0000256" key="2">
    <source>
        <dbReference type="SAM" id="Phobius"/>
    </source>
</evidence>
<feature type="region of interest" description="Disordered" evidence="1">
    <location>
        <begin position="74"/>
        <end position="112"/>
    </location>
</feature>
<dbReference type="Proteomes" id="UP000474967">
    <property type="component" value="Unassembled WGS sequence"/>
</dbReference>
<evidence type="ECO:0000313" key="4">
    <source>
        <dbReference type="Proteomes" id="UP000474967"/>
    </source>
</evidence>
<organism evidence="3 4">
    <name type="scientific">Leifsonia tongyongensis</name>
    <dbReference type="NCBI Taxonomy" id="1268043"/>
    <lineage>
        <taxon>Bacteria</taxon>
        <taxon>Bacillati</taxon>
        <taxon>Actinomycetota</taxon>
        <taxon>Actinomycetes</taxon>
        <taxon>Micrococcales</taxon>
        <taxon>Microbacteriaceae</taxon>
        <taxon>Leifsonia</taxon>
    </lineage>
</organism>
<keyword evidence="2" id="KW-0472">Membrane</keyword>